<sequence>MTARLNLLLLVALVVSAVYLVRTSYHSRQLFVQLERERSQARQLELDAERLTLARRELAANGRVRQEAVTRLGMRSAGAGVMVEVDDPLLAHAATATQGAASVASSVASSVVATGGRP</sequence>
<comment type="function">
    <text evidence="8">Essential cell division protein. May link together the upstream cell division proteins, which are predominantly cytoplasmic, with the downstream cell division proteins, which are predominantly periplasmic.</text>
</comment>
<evidence type="ECO:0000256" key="2">
    <source>
        <dbReference type="ARBA" id="ARBA00022475"/>
    </source>
</evidence>
<evidence type="ECO:0000256" key="8">
    <source>
        <dbReference type="HAMAP-Rule" id="MF_00910"/>
    </source>
</evidence>
<comment type="caution">
    <text evidence="11">The sequence shown here is derived from an EMBL/GenBank/DDBJ whole genome shotgun (WGS) entry which is preliminary data.</text>
</comment>
<organism evidence="11 12">
    <name type="scientific">Leptothrix discophora</name>
    <dbReference type="NCBI Taxonomy" id="89"/>
    <lineage>
        <taxon>Bacteria</taxon>
        <taxon>Pseudomonadati</taxon>
        <taxon>Pseudomonadota</taxon>
        <taxon>Betaproteobacteria</taxon>
        <taxon>Burkholderiales</taxon>
        <taxon>Sphaerotilaceae</taxon>
        <taxon>Leptothrix</taxon>
    </lineage>
</organism>
<dbReference type="Proteomes" id="UP001235760">
    <property type="component" value="Unassembled WGS sequence"/>
</dbReference>
<evidence type="ECO:0000256" key="6">
    <source>
        <dbReference type="ARBA" id="ARBA00023136"/>
    </source>
</evidence>
<evidence type="ECO:0000256" key="7">
    <source>
        <dbReference type="ARBA" id="ARBA00023306"/>
    </source>
</evidence>
<reference evidence="11 12" key="1">
    <citation type="submission" date="2023-08" db="EMBL/GenBank/DDBJ databases">
        <authorList>
            <person name="Roldan D.M."/>
            <person name="Menes R.J."/>
        </authorList>
    </citation>
    <scope>NUCLEOTIDE SEQUENCE [LARGE SCALE GENOMIC DNA]</scope>
    <source>
        <strain evidence="11 12">CCM 2812</strain>
    </source>
</reference>
<keyword evidence="7 8" id="KW-0131">Cell cycle</keyword>
<keyword evidence="5 8" id="KW-1133">Transmembrane helix</keyword>
<dbReference type="NCBIfam" id="TIGR02209">
    <property type="entry name" value="ftsL_broad"/>
    <property type="match status" value="1"/>
</dbReference>
<comment type="subcellular location">
    <subcellularLocation>
        <location evidence="8">Cell inner membrane</location>
        <topology evidence="8">Single-pass type II membrane protein</topology>
    </subcellularLocation>
    <subcellularLocation>
        <location evidence="1">Cell membrane</location>
        <topology evidence="1">Single-pass type II membrane protein</topology>
    </subcellularLocation>
    <text evidence="8">Localizes to the division septum where it forms a ring structure.</text>
</comment>
<evidence type="ECO:0000256" key="10">
    <source>
        <dbReference type="SAM" id="Coils"/>
    </source>
</evidence>
<dbReference type="GO" id="GO:0051301">
    <property type="term" value="P:cell division"/>
    <property type="evidence" value="ECO:0007669"/>
    <property type="project" value="UniProtKB-KW"/>
</dbReference>
<keyword evidence="2 8" id="KW-1003">Cell membrane</keyword>
<dbReference type="InterPro" id="IPR011922">
    <property type="entry name" value="Cell_div_FtsL"/>
</dbReference>
<evidence type="ECO:0000313" key="12">
    <source>
        <dbReference type="Proteomes" id="UP001235760"/>
    </source>
</evidence>
<dbReference type="EMBL" id="JAUZEE010000002">
    <property type="protein sequence ID" value="MDP4299728.1"/>
    <property type="molecule type" value="Genomic_DNA"/>
</dbReference>
<keyword evidence="8" id="KW-0997">Cell inner membrane</keyword>
<keyword evidence="12" id="KW-1185">Reference proteome</keyword>
<dbReference type="HAMAP" id="MF_00910">
    <property type="entry name" value="FtsL"/>
    <property type="match status" value="1"/>
</dbReference>
<proteinExistence type="inferred from homology"/>
<evidence type="ECO:0000256" key="4">
    <source>
        <dbReference type="ARBA" id="ARBA00022692"/>
    </source>
</evidence>
<evidence type="ECO:0000313" key="11">
    <source>
        <dbReference type="EMBL" id="MDP4299728.1"/>
    </source>
</evidence>
<gene>
    <name evidence="8 11" type="primary">ftsL</name>
    <name evidence="11" type="ORF">Q8X39_03710</name>
</gene>
<comment type="subunit">
    <text evidence="8">Part of a complex composed of FtsB, FtsL and FtsQ.</text>
</comment>
<evidence type="ECO:0000256" key="3">
    <source>
        <dbReference type="ARBA" id="ARBA00022618"/>
    </source>
</evidence>
<name>A0ABT9FZS2_LEPDI</name>
<evidence type="ECO:0000256" key="9">
    <source>
        <dbReference type="NCBIfam" id="TIGR02209"/>
    </source>
</evidence>
<feature type="coiled-coil region" evidence="10">
    <location>
        <begin position="34"/>
        <end position="61"/>
    </location>
</feature>
<evidence type="ECO:0000256" key="5">
    <source>
        <dbReference type="ARBA" id="ARBA00022989"/>
    </source>
</evidence>
<keyword evidence="6 8" id="KW-0472">Membrane</keyword>
<dbReference type="Pfam" id="PF04999">
    <property type="entry name" value="FtsL"/>
    <property type="match status" value="1"/>
</dbReference>
<keyword evidence="10" id="KW-0175">Coiled coil</keyword>
<evidence type="ECO:0000256" key="1">
    <source>
        <dbReference type="ARBA" id="ARBA00004401"/>
    </source>
</evidence>
<protein>
    <recommendedName>
        <fullName evidence="8 9">Cell division protein FtsL</fullName>
    </recommendedName>
</protein>
<comment type="similarity">
    <text evidence="8">Belongs to the FtsL family.</text>
</comment>
<accession>A0ABT9FZS2</accession>
<keyword evidence="4 8" id="KW-0812">Transmembrane</keyword>
<keyword evidence="3 8" id="KW-0132">Cell division</keyword>
<dbReference type="RefSeq" id="WP_305748299.1">
    <property type="nucleotide sequence ID" value="NZ_JAUZEE010000002.1"/>
</dbReference>